<organism evidence="1 2">
    <name type="scientific">Chelonia mydas</name>
    <name type="common">Green sea-turtle</name>
    <name type="synonym">Chelonia agassizi</name>
    <dbReference type="NCBI Taxonomy" id="8469"/>
    <lineage>
        <taxon>Eukaryota</taxon>
        <taxon>Metazoa</taxon>
        <taxon>Chordata</taxon>
        <taxon>Craniata</taxon>
        <taxon>Vertebrata</taxon>
        <taxon>Euteleostomi</taxon>
        <taxon>Archelosauria</taxon>
        <taxon>Testudinata</taxon>
        <taxon>Testudines</taxon>
        <taxon>Cryptodira</taxon>
        <taxon>Durocryptodira</taxon>
        <taxon>Americhelydia</taxon>
        <taxon>Chelonioidea</taxon>
        <taxon>Cheloniidae</taxon>
        <taxon>Chelonia</taxon>
    </lineage>
</organism>
<accession>M7AVT3</accession>
<evidence type="ECO:0000313" key="2">
    <source>
        <dbReference type="Proteomes" id="UP000031443"/>
    </source>
</evidence>
<gene>
    <name evidence="1" type="ORF">UY3_13254</name>
</gene>
<sequence>MTEGCSLQNGALRVSGDTEQLLRRISKTPRRRPGFDFSHLHWTPKSTSRKIWKCLARDHNGPDSLQQAPEVYISHPAAAKGLDAPKWQNAKREAENENIIGDFTQIFKHMGVIHEQLPNPLNASTMQLLAKYVLAPQTVHKQLVVTWKYGQVYIVLTGRTPKKYVGKG</sequence>
<dbReference type="AlphaFoldDB" id="M7AVT3"/>
<proteinExistence type="predicted"/>
<protein>
    <submittedName>
        <fullName evidence="1">Uncharacterized protein</fullName>
    </submittedName>
</protein>
<dbReference type="Proteomes" id="UP000031443">
    <property type="component" value="Unassembled WGS sequence"/>
</dbReference>
<evidence type="ECO:0000313" key="1">
    <source>
        <dbReference type="EMBL" id="EMP29596.1"/>
    </source>
</evidence>
<keyword evidence="2" id="KW-1185">Reference proteome</keyword>
<name>M7AVT3_CHEMY</name>
<reference evidence="2" key="1">
    <citation type="journal article" date="2013" name="Nat. Genet.">
        <title>The draft genomes of soft-shell turtle and green sea turtle yield insights into the development and evolution of the turtle-specific body plan.</title>
        <authorList>
            <person name="Wang Z."/>
            <person name="Pascual-Anaya J."/>
            <person name="Zadissa A."/>
            <person name="Li W."/>
            <person name="Niimura Y."/>
            <person name="Huang Z."/>
            <person name="Li C."/>
            <person name="White S."/>
            <person name="Xiong Z."/>
            <person name="Fang D."/>
            <person name="Wang B."/>
            <person name="Ming Y."/>
            <person name="Chen Y."/>
            <person name="Zheng Y."/>
            <person name="Kuraku S."/>
            <person name="Pignatelli M."/>
            <person name="Herrero J."/>
            <person name="Beal K."/>
            <person name="Nozawa M."/>
            <person name="Li Q."/>
            <person name="Wang J."/>
            <person name="Zhang H."/>
            <person name="Yu L."/>
            <person name="Shigenobu S."/>
            <person name="Wang J."/>
            <person name="Liu J."/>
            <person name="Flicek P."/>
            <person name="Searle S."/>
            <person name="Wang J."/>
            <person name="Kuratani S."/>
            <person name="Yin Y."/>
            <person name="Aken B."/>
            <person name="Zhang G."/>
            <person name="Irie N."/>
        </authorList>
    </citation>
    <scope>NUCLEOTIDE SEQUENCE [LARGE SCALE GENOMIC DNA]</scope>
</reference>
<dbReference type="EMBL" id="KB555015">
    <property type="protein sequence ID" value="EMP29596.1"/>
    <property type="molecule type" value="Genomic_DNA"/>
</dbReference>